<dbReference type="Gene3D" id="3.90.550.10">
    <property type="entry name" value="Spore Coat Polysaccharide Biosynthesis Protein SpsA, Chain A"/>
    <property type="match status" value="1"/>
</dbReference>
<dbReference type="EMBL" id="CM000625">
    <property type="protein sequence ID" value="EEC44141.1"/>
    <property type="molecule type" value="Genomic_DNA"/>
</dbReference>
<name>B7GB34_PHATC</name>
<dbReference type="InterPro" id="IPR050587">
    <property type="entry name" value="GNT1/Glycosyltrans_8"/>
</dbReference>
<dbReference type="SUPFAM" id="SSF53448">
    <property type="entry name" value="Nucleotide-diphospho-sugar transferases"/>
    <property type="match status" value="1"/>
</dbReference>
<dbReference type="AlphaFoldDB" id="B7GB34"/>
<dbReference type="RefSeq" id="XP_002184392.1">
    <property type="nucleotide sequence ID" value="XM_002184356.1"/>
</dbReference>
<dbReference type="GeneID" id="7198193"/>
<protein>
    <recommendedName>
        <fullName evidence="3">Glycosyltransferase family 8 protein</fullName>
    </recommendedName>
</protein>
<proteinExistence type="predicted"/>
<accession>B7GB34</accession>
<dbReference type="InterPro" id="IPR029044">
    <property type="entry name" value="Nucleotide-diphossugar_trans"/>
</dbReference>
<evidence type="ECO:0000313" key="1">
    <source>
        <dbReference type="EMBL" id="EEC44141.1"/>
    </source>
</evidence>
<reference evidence="1 2" key="1">
    <citation type="journal article" date="2008" name="Nature">
        <title>The Phaeodactylum genome reveals the evolutionary history of diatom genomes.</title>
        <authorList>
            <person name="Bowler C."/>
            <person name="Allen A.E."/>
            <person name="Badger J.H."/>
            <person name="Grimwood J."/>
            <person name="Jabbari K."/>
            <person name="Kuo A."/>
            <person name="Maheswari U."/>
            <person name="Martens C."/>
            <person name="Maumus F."/>
            <person name="Otillar R.P."/>
            <person name="Rayko E."/>
            <person name="Salamov A."/>
            <person name="Vandepoele K."/>
            <person name="Beszteri B."/>
            <person name="Gruber A."/>
            <person name="Heijde M."/>
            <person name="Katinka M."/>
            <person name="Mock T."/>
            <person name="Valentin K."/>
            <person name="Verret F."/>
            <person name="Berges J.A."/>
            <person name="Brownlee C."/>
            <person name="Cadoret J.P."/>
            <person name="Chiovitti A."/>
            <person name="Choi C.J."/>
            <person name="Coesel S."/>
            <person name="De Martino A."/>
            <person name="Detter J.C."/>
            <person name="Durkin C."/>
            <person name="Falciatore A."/>
            <person name="Fournet J."/>
            <person name="Haruta M."/>
            <person name="Huysman M.J."/>
            <person name="Jenkins B.D."/>
            <person name="Jiroutova K."/>
            <person name="Jorgensen R.E."/>
            <person name="Joubert Y."/>
            <person name="Kaplan A."/>
            <person name="Kroger N."/>
            <person name="Kroth P.G."/>
            <person name="La Roche J."/>
            <person name="Lindquist E."/>
            <person name="Lommer M."/>
            <person name="Martin-Jezequel V."/>
            <person name="Lopez P.J."/>
            <person name="Lucas S."/>
            <person name="Mangogna M."/>
            <person name="McGinnis K."/>
            <person name="Medlin L.K."/>
            <person name="Montsant A."/>
            <person name="Oudot-Le Secq M.P."/>
            <person name="Napoli C."/>
            <person name="Obornik M."/>
            <person name="Parker M.S."/>
            <person name="Petit J.L."/>
            <person name="Porcel B.M."/>
            <person name="Poulsen N."/>
            <person name="Robison M."/>
            <person name="Rychlewski L."/>
            <person name="Rynearson T.A."/>
            <person name="Schmutz J."/>
            <person name="Shapiro H."/>
            <person name="Siaut M."/>
            <person name="Stanley M."/>
            <person name="Sussman M.R."/>
            <person name="Taylor A.R."/>
            <person name="Vardi A."/>
            <person name="von Dassow P."/>
            <person name="Vyverman W."/>
            <person name="Willis A."/>
            <person name="Wyrwicz L.S."/>
            <person name="Rokhsar D.S."/>
            <person name="Weissenbach J."/>
            <person name="Armbrust E.V."/>
            <person name="Green B.R."/>
            <person name="Van de Peer Y."/>
            <person name="Grigoriev I.V."/>
        </authorList>
    </citation>
    <scope>NUCLEOTIDE SEQUENCE [LARGE SCALE GENOMIC DNA]</scope>
    <source>
        <strain evidence="1 2">CCAP 1055/1</strain>
    </source>
</reference>
<dbReference type="OrthoDB" id="202844at2759"/>
<gene>
    <name evidence="1" type="ORF">PHATRDRAFT_49576</name>
</gene>
<keyword evidence="2" id="KW-1185">Reference proteome</keyword>
<dbReference type="PANTHER" id="PTHR11183">
    <property type="entry name" value="GLYCOGENIN SUBFAMILY MEMBER"/>
    <property type="match status" value="1"/>
</dbReference>
<evidence type="ECO:0000313" key="2">
    <source>
        <dbReference type="Proteomes" id="UP000000759"/>
    </source>
</evidence>
<dbReference type="KEGG" id="pti:PHATRDRAFT_49576"/>
<dbReference type="Proteomes" id="UP000000759">
    <property type="component" value="Chromosome 23"/>
</dbReference>
<dbReference type="PaxDb" id="2850-Phatr49576"/>
<dbReference type="HOGENOM" id="CLU_516294_0_0_1"/>
<organism evidence="1 2">
    <name type="scientific">Phaeodactylum tricornutum (strain CCAP 1055/1)</name>
    <dbReference type="NCBI Taxonomy" id="556484"/>
    <lineage>
        <taxon>Eukaryota</taxon>
        <taxon>Sar</taxon>
        <taxon>Stramenopiles</taxon>
        <taxon>Ochrophyta</taxon>
        <taxon>Bacillariophyta</taxon>
        <taxon>Bacillariophyceae</taxon>
        <taxon>Bacillariophycidae</taxon>
        <taxon>Naviculales</taxon>
        <taxon>Phaeodactylaceae</taxon>
        <taxon>Phaeodactylum</taxon>
    </lineage>
</organism>
<reference evidence="2" key="2">
    <citation type="submission" date="2008-08" db="EMBL/GenBank/DDBJ databases">
        <authorList>
            <consortium name="Diatom Consortium"/>
            <person name="Grigoriev I."/>
            <person name="Grimwood J."/>
            <person name="Kuo A."/>
            <person name="Otillar R.P."/>
            <person name="Salamov A."/>
            <person name="Detter J.C."/>
            <person name="Lindquist E."/>
            <person name="Shapiro H."/>
            <person name="Lucas S."/>
            <person name="Glavina del Rio T."/>
            <person name="Pitluck S."/>
            <person name="Rokhsar D."/>
            <person name="Bowler C."/>
        </authorList>
    </citation>
    <scope>GENOME REANNOTATION</scope>
    <source>
        <strain evidence="2">CCAP 1055/1</strain>
    </source>
</reference>
<dbReference type="InParanoid" id="B7GB34"/>
<sequence>MRQHSTAMSFTGLLVFGALGAILMNLISIHQHLEKDEGSRREQASTSLRKAFARNYFTPVKSIEVPPSADKIRGSLSSAEELGEADRFIAQEPSKRTLLEEVPPLLSREIDFAKQSKTLSTASNRETQRNDTTSQSFALTKLLSYGNQTTPKQRSDVPVEFKVQTSSRFAYSFLVGGCDPDNPTYLGYLYDILVSTYIQRQDGSRSDVMVFFQMAYDSPYEHLPPEHTRFLYDMNIQYQYIPKQKDEGFYRVTLEKFRILTLTQYERVMFLDGDVMARGNLDSLFELSTRGVLKENVVMAGREEPANAGLFILAPHEGGYERIQELIREKEERGRALPYPHWDEDIGWGHKIEDPDWHELITGAKGTKWDFYCSYSDQGLLYHWIKYERKSASIFMSKRVHNWGVDSEEGTDVVLQENLILSRVMRKVENDRKCYKGSMQGAQCRPPFNDFIHFTGTSKPWMRKPPVDLSDAMSEESPMHYWYYILSKVNQDLKMGLAFENWVPLQRPKLGLFPSIAKVANVVKSRKQ</sequence>
<evidence type="ECO:0008006" key="3">
    <source>
        <dbReference type="Google" id="ProtNLM"/>
    </source>
</evidence>